<reference evidence="7" key="1">
    <citation type="submission" date="2021-01" db="EMBL/GenBank/DDBJ databases">
        <authorList>
            <person name="Corre E."/>
            <person name="Pelletier E."/>
            <person name="Niang G."/>
            <person name="Scheremetjew M."/>
            <person name="Finn R."/>
            <person name="Kale V."/>
            <person name="Holt S."/>
            <person name="Cochrane G."/>
            <person name="Meng A."/>
            <person name="Brown T."/>
            <person name="Cohen L."/>
        </authorList>
    </citation>
    <scope>NUCLEOTIDE SEQUENCE</scope>
    <source>
        <strain evidence="7">10249 10 AB</strain>
    </source>
</reference>
<dbReference type="EMBL" id="HBIX01011610">
    <property type="protein sequence ID" value="CAE0715974.1"/>
    <property type="molecule type" value="Transcribed_RNA"/>
</dbReference>
<feature type="region of interest" description="Disordered" evidence="5">
    <location>
        <begin position="1"/>
        <end position="24"/>
    </location>
</feature>
<dbReference type="InterPro" id="IPR027417">
    <property type="entry name" value="P-loop_NTPase"/>
</dbReference>
<keyword evidence="4" id="KW-0238">DNA-binding</keyword>
<sequence length="1089" mass="119972">MGYNPNGMANANSGPAASKKARPTRGKRVEFLGYCRDQKELQLRHVILSRCGDFYKTFGTEAMLLVKHVGLNPMGDKARSGCPKQNIQATLDGLTAQGFSVAVYEEIEPVGGGGGGARTTKKLKQRALAQIVSPASPTYLYDNWLLGGTNGGGGGDDAGRHSLDGLPPPRPCVGIVHTAAGYNIVEVSLEERSVRYSERLTSEAVACRLAAYPPADPLLYVPSQSEHERKGGSSTLPTPSFLPNAGAGVGRGRLRTKILDPHLVPEPVPGKSDADRYIRVVVDTVLQMNELQQQTTTNHNNNNDSNNDNAKEETSSKTNRTSVGDFTVTMGSTATNPLYVETATQLGLMDDKTIPSLIRHVLDDAAPASSRRFLQRYLLIPPPPTVAQSMATVVKTLMNEENSVSLPPLTVPNLGKALILIRAGQAGANVYGELLQSLDTTKYILDIYDDERDETTKEFVEALLHMCQHESGLPAKRESLLARCQEAIDTIETVVSSSFHAEEDYATIEASLRDVVSRDEYIPVEFFERNERTWRGRVQQSVAADAYQRVYNAAQNLSQVVREDFLGSNENNKALIKYNYFDNSVSLQKKPVEGFEEEMVFVHPYDRFGKVLSNRWTTEKVKQAVSRYVSECDNATNEVASILSDLAQNLQDDGHIPAIVQSSHLNLILSTAFHHAIKATNSRWQLANTIEDKPSSEAHFVNVFPYWMHGSKAVTNTFDLSSMILLTAPNMSGKSTLMRSTAAAALLTVCGLCAPLSSESRISRFDTLFLRGASADVPTEDKSAFGAEMGDLAALFRCSGPKSFVFVDELGRGTSPRDGTRLAGAVLESMAESGMSGVFATHLHDVLDLPLRKDRIVTKRIKIDRDEESDTYQWTHKLEDGRCTDSMALVTAERFGLPEHIIKRAKELTEFIPERNPIDDTCEEDMSSSVGENYRDSQEAPSLDDNVEGLNAIAAAIADSASSLESQSKKFRNECRKEFQDVINLASKLVAETNATSIEVPPVTILRYPLRIGRVCTYSNWYRRLLLFLFLLLQLQPLRSIMWERPIRYRSDCRSIGRRVVCGVVPRPLFSPSGTRAKLGITKVPSSEN</sequence>
<dbReference type="GO" id="GO:0005524">
    <property type="term" value="F:ATP binding"/>
    <property type="evidence" value="ECO:0007669"/>
    <property type="project" value="UniProtKB-KW"/>
</dbReference>
<evidence type="ECO:0000259" key="6">
    <source>
        <dbReference type="SMART" id="SM00534"/>
    </source>
</evidence>
<feature type="domain" description="DNA mismatch repair proteins mutS family" evidence="6">
    <location>
        <begin position="721"/>
        <end position="910"/>
    </location>
</feature>
<feature type="region of interest" description="Disordered" evidence="5">
    <location>
        <begin position="224"/>
        <end position="249"/>
    </location>
</feature>
<dbReference type="InterPro" id="IPR000432">
    <property type="entry name" value="DNA_mismatch_repair_MutS_C"/>
</dbReference>
<evidence type="ECO:0000313" key="7">
    <source>
        <dbReference type="EMBL" id="CAE0715974.1"/>
    </source>
</evidence>
<name>A0A7S4EIZ7_9STRA</name>
<feature type="region of interest" description="Disordered" evidence="5">
    <location>
        <begin position="917"/>
        <end position="941"/>
    </location>
</feature>
<keyword evidence="2" id="KW-0227">DNA damage</keyword>
<evidence type="ECO:0000256" key="3">
    <source>
        <dbReference type="ARBA" id="ARBA00022840"/>
    </source>
</evidence>
<feature type="compositionally biased region" description="Low complexity" evidence="5">
    <location>
        <begin position="294"/>
        <end position="308"/>
    </location>
</feature>
<dbReference type="SUPFAM" id="SSF52540">
    <property type="entry name" value="P-loop containing nucleoside triphosphate hydrolases"/>
    <property type="match status" value="1"/>
</dbReference>
<feature type="region of interest" description="Disordered" evidence="5">
    <location>
        <begin position="294"/>
        <end position="324"/>
    </location>
</feature>
<dbReference type="Pfam" id="PF00488">
    <property type="entry name" value="MutS_V"/>
    <property type="match status" value="1"/>
</dbReference>
<organism evidence="7">
    <name type="scientific">Pseudo-nitzschia australis</name>
    <dbReference type="NCBI Taxonomy" id="44445"/>
    <lineage>
        <taxon>Eukaryota</taxon>
        <taxon>Sar</taxon>
        <taxon>Stramenopiles</taxon>
        <taxon>Ochrophyta</taxon>
        <taxon>Bacillariophyta</taxon>
        <taxon>Bacillariophyceae</taxon>
        <taxon>Bacillariophycidae</taxon>
        <taxon>Bacillariales</taxon>
        <taxon>Bacillariaceae</taxon>
        <taxon>Pseudo-nitzschia</taxon>
    </lineage>
</organism>
<evidence type="ECO:0000256" key="5">
    <source>
        <dbReference type="SAM" id="MobiDB-lite"/>
    </source>
</evidence>
<keyword evidence="1" id="KW-0547">Nucleotide-binding</keyword>
<dbReference type="GO" id="GO:0030983">
    <property type="term" value="F:mismatched DNA binding"/>
    <property type="evidence" value="ECO:0007669"/>
    <property type="project" value="InterPro"/>
</dbReference>
<dbReference type="InterPro" id="IPR016151">
    <property type="entry name" value="DNA_mismatch_repair_MutS_N"/>
</dbReference>
<dbReference type="Gene3D" id="3.40.50.300">
    <property type="entry name" value="P-loop containing nucleotide triphosphate hydrolases"/>
    <property type="match status" value="1"/>
</dbReference>
<evidence type="ECO:0000256" key="1">
    <source>
        <dbReference type="ARBA" id="ARBA00022741"/>
    </source>
</evidence>
<protein>
    <recommendedName>
        <fullName evidence="6">DNA mismatch repair proteins mutS family domain-containing protein</fullName>
    </recommendedName>
</protein>
<accession>A0A7S4EIZ7</accession>
<dbReference type="InterPro" id="IPR053276">
    <property type="entry name" value="MtDNA_mismatch_repair_MutS"/>
</dbReference>
<dbReference type="Pfam" id="PF01624">
    <property type="entry name" value="MutS_I"/>
    <property type="match status" value="1"/>
</dbReference>
<evidence type="ECO:0000256" key="2">
    <source>
        <dbReference type="ARBA" id="ARBA00022763"/>
    </source>
</evidence>
<keyword evidence="3" id="KW-0067">ATP-binding</keyword>
<gene>
    <name evidence="7" type="ORF">PAUS00366_LOCUS8726</name>
</gene>
<dbReference type="GO" id="GO:0006298">
    <property type="term" value="P:mismatch repair"/>
    <property type="evidence" value="ECO:0007669"/>
    <property type="project" value="InterPro"/>
</dbReference>
<dbReference type="SUPFAM" id="SSF55271">
    <property type="entry name" value="DNA repair protein MutS, domain I"/>
    <property type="match status" value="1"/>
</dbReference>
<dbReference type="AlphaFoldDB" id="A0A7S4EIZ7"/>
<dbReference type="InterPro" id="IPR007695">
    <property type="entry name" value="DNA_mismatch_repair_MutS-lik_N"/>
</dbReference>
<dbReference type="PANTHER" id="PTHR48448:SF1">
    <property type="entry name" value="MUTL PROTEIN ISOFORM 1"/>
    <property type="match status" value="1"/>
</dbReference>
<dbReference type="PANTHER" id="PTHR48448">
    <property type="entry name" value="MUTL PROTEIN ISOFORM 1"/>
    <property type="match status" value="1"/>
</dbReference>
<dbReference type="Gene3D" id="3.40.1170.10">
    <property type="entry name" value="DNA repair protein MutS, domain I"/>
    <property type="match status" value="1"/>
</dbReference>
<evidence type="ECO:0000256" key="4">
    <source>
        <dbReference type="ARBA" id="ARBA00023125"/>
    </source>
</evidence>
<proteinExistence type="predicted"/>
<dbReference type="SMART" id="SM00534">
    <property type="entry name" value="MUTSac"/>
    <property type="match status" value="1"/>
</dbReference>